<evidence type="ECO:0000256" key="1">
    <source>
        <dbReference type="SAM" id="MobiDB-lite"/>
    </source>
</evidence>
<feature type="region of interest" description="Disordered" evidence="1">
    <location>
        <begin position="306"/>
        <end position="359"/>
    </location>
</feature>
<dbReference type="CDD" id="cd21134">
    <property type="entry name" value="YTH"/>
    <property type="match status" value="1"/>
</dbReference>
<dbReference type="InterPro" id="IPR007275">
    <property type="entry name" value="YTH_domain"/>
</dbReference>
<dbReference type="EMBL" id="JWZX01003361">
    <property type="protein sequence ID" value="KOO21458.1"/>
    <property type="molecule type" value="Genomic_DNA"/>
</dbReference>
<dbReference type="Pfam" id="PF04146">
    <property type="entry name" value="YTH"/>
    <property type="match status" value="1"/>
</dbReference>
<name>A0A0M0J5J6_9EUKA</name>
<accession>A0A0M0J5J6</accession>
<dbReference type="PANTHER" id="PTHR12357">
    <property type="entry name" value="YTH YT521-B HOMOLOGY DOMAIN-CONTAINING"/>
    <property type="match status" value="1"/>
</dbReference>
<reference evidence="4" key="1">
    <citation type="journal article" date="2015" name="PLoS Genet.">
        <title>Genome Sequence and Transcriptome Analyses of Chrysochromulina tobin: Metabolic Tools for Enhanced Algal Fitness in the Prominent Order Prymnesiales (Haptophyceae).</title>
        <authorList>
            <person name="Hovde B.T."/>
            <person name="Deodato C.R."/>
            <person name="Hunsperger H.M."/>
            <person name="Ryken S.A."/>
            <person name="Yost W."/>
            <person name="Jha R.K."/>
            <person name="Patterson J."/>
            <person name="Monnat R.J. Jr."/>
            <person name="Barlow S.B."/>
            <person name="Starkenburg S.R."/>
            <person name="Cattolico R.A."/>
        </authorList>
    </citation>
    <scope>NUCLEOTIDE SEQUENCE</scope>
    <source>
        <strain evidence="4">CCMP291</strain>
    </source>
</reference>
<feature type="region of interest" description="Disordered" evidence="1">
    <location>
        <begin position="38"/>
        <end position="116"/>
    </location>
</feature>
<proteinExistence type="predicted"/>
<evidence type="ECO:0000259" key="2">
    <source>
        <dbReference type="PROSITE" id="PS50882"/>
    </source>
</evidence>
<dbReference type="AlphaFoldDB" id="A0A0M0J5J6"/>
<dbReference type="GO" id="GO:1990247">
    <property type="term" value="F:N6-methyladenosine-containing RNA reader activity"/>
    <property type="evidence" value="ECO:0007669"/>
    <property type="project" value="TreeGrafter"/>
</dbReference>
<organism evidence="3 4">
    <name type="scientific">Chrysochromulina tobinii</name>
    <dbReference type="NCBI Taxonomy" id="1460289"/>
    <lineage>
        <taxon>Eukaryota</taxon>
        <taxon>Haptista</taxon>
        <taxon>Haptophyta</taxon>
        <taxon>Prymnesiophyceae</taxon>
        <taxon>Prymnesiales</taxon>
        <taxon>Chrysochromulinaceae</taxon>
        <taxon>Chrysochromulina</taxon>
    </lineage>
</organism>
<feature type="compositionally biased region" description="Basic and acidic residues" evidence="1">
    <location>
        <begin position="38"/>
        <end position="52"/>
    </location>
</feature>
<dbReference type="Proteomes" id="UP000037460">
    <property type="component" value="Unassembled WGS sequence"/>
</dbReference>
<feature type="domain" description="YTH" evidence="2">
    <location>
        <begin position="143"/>
        <end position="285"/>
    </location>
</feature>
<dbReference type="OrthoDB" id="6103986at2759"/>
<keyword evidence="4" id="KW-1185">Reference proteome</keyword>
<comment type="caution">
    <text evidence="3">The sequence shown here is derived from an EMBL/GenBank/DDBJ whole genome shotgun (WGS) entry which is preliminary data.</text>
</comment>
<feature type="compositionally biased region" description="Gly residues" evidence="1">
    <location>
        <begin position="333"/>
        <end position="359"/>
    </location>
</feature>
<dbReference type="GO" id="GO:0003729">
    <property type="term" value="F:mRNA binding"/>
    <property type="evidence" value="ECO:0007669"/>
    <property type="project" value="TreeGrafter"/>
</dbReference>
<dbReference type="PROSITE" id="PS50882">
    <property type="entry name" value="YTH"/>
    <property type="match status" value="1"/>
</dbReference>
<dbReference type="InterPro" id="IPR045168">
    <property type="entry name" value="YTH_prot"/>
</dbReference>
<feature type="compositionally biased region" description="Low complexity" evidence="1">
    <location>
        <begin position="80"/>
        <end position="100"/>
    </location>
</feature>
<protein>
    <submittedName>
        <fullName evidence="3">Cleavage and polyadenylation specificity factor cpsf30-like protein</fullName>
    </submittedName>
</protein>
<evidence type="ECO:0000313" key="4">
    <source>
        <dbReference type="Proteomes" id="UP000037460"/>
    </source>
</evidence>
<evidence type="ECO:0000313" key="3">
    <source>
        <dbReference type="EMBL" id="KOO21458.1"/>
    </source>
</evidence>
<feature type="non-terminal residue" evidence="3">
    <location>
        <position position="359"/>
    </location>
</feature>
<dbReference type="GO" id="GO:0005654">
    <property type="term" value="C:nucleoplasm"/>
    <property type="evidence" value="ECO:0007669"/>
    <property type="project" value="TreeGrafter"/>
</dbReference>
<sequence length="359" mass="37858">MVRADMQYFRRSADALLGDDDEDVLEIARRDSLPDEARVQEKRVTAREEVVETTRTVGPPPSCSAAAPMTGSVSTRPVAGSTHGSATTTLSTGSSCGDSTASLASQPGGSAGLISAPRQLGAGLGAVPDVQKGWPSRRLPANTRFFVIKSFCARDLKISMQKAVWATQPRNEQKLNAAFNEAEAVILFFSVNESRAFQGYARMASRTGEAGTDEDVSALWTGAEGDVKAPAWGSTFKVKWQTIYDLSFNDVMHLRNPYNEDKPIKISRDGQEVEPSVGRQLCLAIDEGYVANPANSMKRKRLEDLQVPPPKRPADCGKGKGAWGKGAAVGTAVGAGGGDKGGGKKGGGKGGGKGGWPGD</sequence>
<dbReference type="GO" id="GO:0048024">
    <property type="term" value="P:regulation of mRNA splicing, via spliceosome"/>
    <property type="evidence" value="ECO:0007669"/>
    <property type="project" value="TreeGrafter"/>
</dbReference>
<dbReference type="GO" id="GO:0000398">
    <property type="term" value="P:mRNA splicing, via spliceosome"/>
    <property type="evidence" value="ECO:0007669"/>
    <property type="project" value="TreeGrafter"/>
</dbReference>
<dbReference type="PANTHER" id="PTHR12357:SF3">
    <property type="entry name" value="YTH DOMAIN-CONTAINING PROTEIN 1"/>
    <property type="match status" value="1"/>
</dbReference>
<gene>
    <name evidence="3" type="ORF">Ctob_001534</name>
</gene>
<dbReference type="Gene3D" id="3.10.590.10">
    <property type="entry name" value="ph1033 like domains"/>
    <property type="match status" value="1"/>
</dbReference>